<keyword evidence="2" id="KW-0472">Membrane</keyword>
<evidence type="ECO:0000313" key="3">
    <source>
        <dbReference type="EMBL" id="KAK6511762.1"/>
    </source>
</evidence>
<gene>
    <name evidence="3" type="ORF">TWF481_000668</name>
</gene>
<evidence type="ECO:0000256" key="1">
    <source>
        <dbReference type="SAM" id="MobiDB-lite"/>
    </source>
</evidence>
<dbReference type="EMBL" id="JAVHJL010000001">
    <property type="protein sequence ID" value="KAK6511762.1"/>
    <property type="molecule type" value="Genomic_DNA"/>
</dbReference>
<dbReference type="Proteomes" id="UP001370758">
    <property type="component" value="Unassembled WGS sequence"/>
</dbReference>
<keyword evidence="4" id="KW-1185">Reference proteome</keyword>
<feature type="region of interest" description="Disordered" evidence="1">
    <location>
        <begin position="1"/>
        <end position="21"/>
    </location>
</feature>
<evidence type="ECO:0000313" key="4">
    <source>
        <dbReference type="Proteomes" id="UP001370758"/>
    </source>
</evidence>
<accession>A0AAV9WN97</accession>
<comment type="caution">
    <text evidence="3">The sequence shown here is derived from an EMBL/GenBank/DDBJ whole genome shotgun (WGS) entry which is preliminary data.</text>
</comment>
<feature type="transmembrane region" description="Helical" evidence="2">
    <location>
        <begin position="66"/>
        <end position="89"/>
    </location>
</feature>
<dbReference type="AlphaFoldDB" id="A0AAV9WN97"/>
<reference evidence="3 4" key="1">
    <citation type="submission" date="2023-08" db="EMBL/GenBank/DDBJ databases">
        <authorList>
            <person name="Palmer J.M."/>
        </authorList>
    </citation>
    <scope>NUCLEOTIDE SEQUENCE [LARGE SCALE GENOMIC DNA]</scope>
    <source>
        <strain evidence="3 4">TWF481</strain>
    </source>
</reference>
<feature type="transmembrane region" description="Helical" evidence="2">
    <location>
        <begin position="155"/>
        <end position="178"/>
    </location>
</feature>
<organism evidence="3 4">
    <name type="scientific">Arthrobotrys musiformis</name>
    <dbReference type="NCBI Taxonomy" id="47236"/>
    <lineage>
        <taxon>Eukaryota</taxon>
        <taxon>Fungi</taxon>
        <taxon>Dikarya</taxon>
        <taxon>Ascomycota</taxon>
        <taxon>Pezizomycotina</taxon>
        <taxon>Orbiliomycetes</taxon>
        <taxon>Orbiliales</taxon>
        <taxon>Orbiliaceae</taxon>
        <taxon>Arthrobotrys</taxon>
    </lineage>
</organism>
<evidence type="ECO:0000256" key="2">
    <source>
        <dbReference type="SAM" id="Phobius"/>
    </source>
</evidence>
<proteinExistence type="predicted"/>
<sequence>MATSNPIPQDQEGLLPTYTPTGTLPPAYTTHESDRLLLTSTDPTATDEKRIFSISGDLRLKIHQPLYLLHQVLFTFLLLNTALFALLVYTLDETSFAARGVGVCSCPLQGGLKGSWCEGFMYEGMGVLGRNEYEEFEGWRRCVSEVEGVMVWREWVLWVLMPGLCIFEMLAAGGWWWCLREVERREKQTEEGKGNEEEGV</sequence>
<name>A0AAV9WN97_9PEZI</name>
<keyword evidence="2" id="KW-0812">Transmembrane</keyword>
<keyword evidence="2" id="KW-1133">Transmembrane helix</keyword>
<protein>
    <submittedName>
        <fullName evidence="3">Uncharacterized protein</fullName>
    </submittedName>
</protein>